<reference evidence="2" key="1">
    <citation type="submission" date="2018-06" db="EMBL/GenBank/DDBJ databases">
        <authorList>
            <person name="Zhirakovskaya E."/>
        </authorList>
    </citation>
    <scope>NUCLEOTIDE SEQUENCE</scope>
</reference>
<sequence>MSNMKHRDNALKRVEINEIRRTLRRWYKSSLGRNLLEQESEQLDAVLNTLFGYHAVQVGFLVGNDLLASSRIPHQIIMDPARGDDLPIHLFAYPDALPIQSDMIDMVILPHTLEFERAPHEILREVDRVLIPEGHVVILGFNPWSMWGLVAWFRRKIKKTNPPWCGCFLSLLRIKDWLALLGFEVIHEQTFFFRPPVKQVRIMKRLSFMERLGQRYWKGLGGAYVLVARKRVTTLTPIKPNWRSRRSFVGKLVEPAASNRNLREK</sequence>
<dbReference type="Gene3D" id="3.40.50.150">
    <property type="entry name" value="Vaccinia Virus protein VP39"/>
    <property type="match status" value="1"/>
</dbReference>
<gene>
    <name evidence="2" type="ORF">MNBD_GAMMA16-1314</name>
</gene>
<accession>A0A3B0Z701</accession>
<dbReference type="Pfam" id="PF08241">
    <property type="entry name" value="Methyltransf_11"/>
    <property type="match status" value="1"/>
</dbReference>
<dbReference type="EC" id="2.1.1.-" evidence="2"/>
<dbReference type="SUPFAM" id="SSF53335">
    <property type="entry name" value="S-adenosyl-L-methionine-dependent methyltransferases"/>
    <property type="match status" value="1"/>
</dbReference>
<dbReference type="GO" id="GO:0032259">
    <property type="term" value="P:methylation"/>
    <property type="evidence" value="ECO:0007669"/>
    <property type="project" value="UniProtKB-KW"/>
</dbReference>
<keyword evidence="2" id="KW-0808">Transferase</keyword>
<keyword evidence="2" id="KW-0489">Methyltransferase</keyword>
<proteinExistence type="predicted"/>
<organism evidence="2">
    <name type="scientific">hydrothermal vent metagenome</name>
    <dbReference type="NCBI Taxonomy" id="652676"/>
    <lineage>
        <taxon>unclassified sequences</taxon>
        <taxon>metagenomes</taxon>
        <taxon>ecological metagenomes</taxon>
    </lineage>
</organism>
<dbReference type="InterPro" id="IPR013216">
    <property type="entry name" value="Methyltransf_11"/>
</dbReference>
<name>A0A3B0Z701_9ZZZZ</name>
<dbReference type="EMBL" id="UOFO01000118">
    <property type="protein sequence ID" value="VAW87321.1"/>
    <property type="molecule type" value="Genomic_DNA"/>
</dbReference>
<protein>
    <submittedName>
        <fullName evidence="2">FIG005121: SAM-dependent methyltransferase</fullName>
        <ecNumber evidence="2">2.1.1.-</ecNumber>
    </submittedName>
</protein>
<dbReference type="GO" id="GO:0008757">
    <property type="term" value="F:S-adenosylmethionine-dependent methyltransferase activity"/>
    <property type="evidence" value="ECO:0007669"/>
    <property type="project" value="InterPro"/>
</dbReference>
<evidence type="ECO:0000313" key="2">
    <source>
        <dbReference type="EMBL" id="VAW87321.1"/>
    </source>
</evidence>
<dbReference type="InterPro" id="IPR029063">
    <property type="entry name" value="SAM-dependent_MTases_sf"/>
</dbReference>
<evidence type="ECO:0000259" key="1">
    <source>
        <dbReference type="Pfam" id="PF08241"/>
    </source>
</evidence>
<dbReference type="AlphaFoldDB" id="A0A3B0Z701"/>
<feature type="domain" description="Methyltransferase type 11" evidence="1">
    <location>
        <begin position="96"/>
        <end position="138"/>
    </location>
</feature>